<dbReference type="Gene3D" id="3.90.1200.10">
    <property type="match status" value="1"/>
</dbReference>
<keyword evidence="3" id="KW-1185">Reference proteome</keyword>
<feature type="domain" description="Aminoglycoside phosphotransferase" evidence="1">
    <location>
        <begin position="30"/>
        <end position="260"/>
    </location>
</feature>
<gene>
    <name evidence="2" type="ORF">RDV89_09360</name>
</gene>
<dbReference type="InterPro" id="IPR011009">
    <property type="entry name" value="Kinase-like_dom_sf"/>
</dbReference>
<evidence type="ECO:0000259" key="1">
    <source>
        <dbReference type="Pfam" id="PF01636"/>
    </source>
</evidence>
<dbReference type="CDD" id="cd05154">
    <property type="entry name" value="ACAD10_11_N-like"/>
    <property type="match status" value="1"/>
</dbReference>
<dbReference type="Gene3D" id="3.30.200.20">
    <property type="entry name" value="Phosphorylase Kinase, domain 1"/>
    <property type="match status" value="1"/>
</dbReference>
<evidence type="ECO:0000313" key="2">
    <source>
        <dbReference type="EMBL" id="MDT9593273.1"/>
    </source>
</evidence>
<dbReference type="SUPFAM" id="SSF56112">
    <property type="entry name" value="Protein kinase-like (PK-like)"/>
    <property type="match status" value="1"/>
</dbReference>
<comment type="caution">
    <text evidence="2">The sequence shown here is derived from an EMBL/GenBank/DDBJ whole genome shotgun (WGS) entry which is preliminary data.</text>
</comment>
<accession>A0ABU3PVL9</accession>
<reference evidence="2 3" key="1">
    <citation type="submission" date="2023-08" db="EMBL/GenBank/DDBJ databases">
        <title>Nocardioides seae sp. nov., a bacterium isolated from a soil.</title>
        <authorList>
            <person name="Wang X."/>
        </authorList>
    </citation>
    <scope>NUCLEOTIDE SEQUENCE [LARGE SCALE GENOMIC DNA]</scope>
    <source>
        <strain evidence="2 3">YZH12</strain>
    </source>
</reference>
<name>A0ABU3PVL9_9ACTN</name>
<proteinExistence type="predicted"/>
<dbReference type="Pfam" id="PF01636">
    <property type="entry name" value="APH"/>
    <property type="match status" value="1"/>
</dbReference>
<dbReference type="PANTHER" id="PTHR47829:SF1">
    <property type="entry name" value="HAD FAMILY PHOSPHATASE"/>
    <property type="match status" value="1"/>
</dbReference>
<dbReference type="InterPro" id="IPR041726">
    <property type="entry name" value="ACAD10_11_N"/>
</dbReference>
<dbReference type="EMBL" id="JAVYII010000004">
    <property type="protein sequence ID" value="MDT9593273.1"/>
    <property type="molecule type" value="Genomic_DNA"/>
</dbReference>
<sequence>MTSPLTEDELATVARVMREAGAEVAGALSATVLAGGRSNLTVRLEDADGGRWVLRMPPRTGRTPSAHDVVREHRITRGLGATDVPVPTAVVACEDETLLGGAFAVSAFADGTCVQSREQLDALDAPTLSAVVDELVTVLARLHEVDVAACGLDTLGRPSGYADRQLRRWSGQWALVGDPTLSALEAEVRQRLEATRPVRQDAAAVVHGDYRIDNTLLDLGPGSARVTAVVDWELCTLGDPVADVAMMCAYRDPAFDLVIGSATAWASPRLPSPDGLAAAYCDAGGVELADWDFHLALARYKIAVIAAGIAHRRAAGGSTDPGTALAHTAVRPFLEAALAPPG</sequence>
<dbReference type="RefSeq" id="WP_315732736.1">
    <property type="nucleotide sequence ID" value="NZ_JAVYII010000004.1"/>
</dbReference>
<dbReference type="InterPro" id="IPR002575">
    <property type="entry name" value="Aminoglycoside_PTrfase"/>
</dbReference>
<dbReference type="InterPro" id="IPR052898">
    <property type="entry name" value="ACAD10-like"/>
</dbReference>
<organism evidence="2 3">
    <name type="scientific">Nocardioides imazamoxiresistens</name>
    <dbReference type="NCBI Taxonomy" id="3231893"/>
    <lineage>
        <taxon>Bacteria</taxon>
        <taxon>Bacillati</taxon>
        <taxon>Actinomycetota</taxon>
        <taxon>Actinomycetes</taxon>
        <taxon>Propionibacteriales</taxon>
        <taxon>Nocardioidaceae</taxon>
        <taxon>Nocardioides</taxon>
    </lineage>
</organism>
<protein>
    <submittedName>
        <fullName evidence="2">Phosphotransferase family protein</fullName>
    </submittedName>
</protein>
<dbReference type="PANTHER" id="PTHR47829">
    <property type="entry name" value="HYDROLASE, PUTATIVE (AFU_ORTHOLOGUE AFUA_1G12880)-RELATED"/>
    <property type="match status" value="1"/>
</dbReference>
<dbReference type="Proteomes" id="UP001268542">
    <property type="component" value="Unassembled WGS sequence"/>
</dbReference>
<evidence type="ECO:0000313" key="3">
    <source>
        <dbReference type="Proteomes" id="UP001268542"/>
    </source>
</evidence>